<keyword evidence="1" id="KW-0614">Plasmid</keyword>
<dbReference type="AlphaFoldDB" id="A8ZM72"/>
<evidence type="ECO:0008006" key="3">
    <source>
        <dbReference type="Google" id="ProtNLM"/>
    </source>
</evidence>
<dbReference type="HOGENOM" id="CLU_442572_0_0_3"/>
<dbReference type="PRINTS" id="PR00313">
    <property type="entry name" value="CABNDNGRPT"/>
</dbReference>
<evidence type="ECO:0000313" key="2">
    <source>
        <dbReference type="Proteomes" id="UP000000268"/>
    </source>
</evidence>
<dbReference type="Gene3D" id="2.160.20.160">
    <property type="match status" value="1"/>
</dbReference>
<dbReference type="InterPro" id="IPR011049">
    <property type="entry name" value="Serralysin-like_metalloprot_C"/>
</dbReference>
<organism evidence="1 2">
    <name type="scientific">Acaryochloris marina (strain MBIC 11017)</name>
    <dbReference type="NCBI Taxonomy" id="329726"/>
    <lineage>
        <taxon>Bacteria</taxon>
        <taxon>Bacillati</taxon>
        <taxon>Cyanobacteriota</taxon>
        <taxon>Cyanophyceae</taxon>
        <taxon>Acaryochloridales</taxon>
        <taxon>Acaryochloridaceae</taxon>
        <taxon>Acaryochloris</taxon>
    </lineage>
</organism>
<sequence length="617" mass="65700">MTSNSFLNEAIYLDQNPQVAEAVAQGLYASGLEEYVQIGQFQQRNGVIFNGTTGDDIIHSSGQTSSIFGVPVQSIKSGRRLVNAQVESFGVGEFDTLLGSPGRNIFYLGDNAEENPQDFYLGEGDRDYALIRFFDPFSEDAIYLAGNPEDYDFETIDNSVHISRNGDLIGIIEDVPQLIPDGLFTSNGILLFAPENSFYASRSKPYFNETAYLAANPDVEALLDAGDYNSGWDHFLAAGINEERLTFFNGVVGRDSFFYALGNAVIAGMPITSYDPSTQVITTATTGSGDYDHFHGAFGVNRILLGNDGTDFYVGQGDQDYALIGDFDPKEDQLIMAKSIENYQFENIEVEFGGETFTLLQISTLSGDVIAQLEDPDLTFIQAPSDIAGTYALISPQNETVPLPDTELIPTDSNIVAGSSEADDLFASITPGFDGVSDMVFAGAGNDDVDTAIAGSTAGDNRISLGSGDDITFVADRDRAFGGAGDDIFEATEASRYRLSGGAGHDQFFLGSNGRALGGDGDDSFFTEIGGDNKLSGGAGSDAFWIVNGELPEGTNTIVDFEQGLDIIGISGQGDLKFDGLALTVTGDDTEIGIGGTTIARLMGTTSLNADDFTFAA</sequence>
<dbReference type="RefSeq" id="WP_012166993.1">
    <property type="nucleotide sequence ID" value="NC_009927.1"/>
</dbReference>
<accession>A8ZM72</accession>
<evidence type="ECO:0000313" key="1">
    <source>
        <dbReference type="EMBL" id="ABW31841.1"/>
    </source>
</evidence>
<gene>
    <name evidence="1" type="ordered locus">AM1_B0116</name>
</gene>
<protein>
    <recommendedName>
        <fullName evidence="3">Hemolysin-type calcium-binding region protein</fullName>
    </recommendedName>
</protein>
<dbReference type="KEGG" id="amr:AM1_B0116"/>
<name>A8ZM72_ACAM1</name>
<keyword evidence="2" id="KW-1185">Reference proteome</keyword>
<dbReference type="Proteomes" id="UP000000268">
    <property type="component" value="Plasmid pREB2"/>
</dbReference>
<dbReference type="SUPFAM" id="SSF51120">
    <property type="entry name" value="beta-Roll"/>
    <property type="match status" value="1"/>
</dbReference>
<reference evidence="1 2" key="1">
    <citation type="journal article" date="2008" name="Proc. Natl. Acad. Sci. U.S.A.">
        <title>Niche adaptation and genome expansion in the chlorophyll d-producing cyanobacterium Acaryochloris marina.</title>
        <authorList>
            <person name="Swingley W.D."/>
            <person name="Chen M."/>
            <person name="Cheung P.C."/>
            <person name="Conrad A.L."/>
            <person name="Dejesa L.C."/>
            <person name="Hao J."/>
            <person name="Honchak B.M."/>
            <person name="Karbach L.E."/>
            <person name="Kurdoglu A."/>
            <person name="Lahiri S."/>
            <person name="Mastrian S.D."/>
            <person name="Miyashita H."/>
            <person name="Page L."/>
            <person name="Ramakrishna P."/>
            <person name="Satoh S."/>
            <person name="Sattley W.M."/>
            <person name="Shimada Y."/>
            <person name="Taylor H.L."/>
            <person name="Tomo T."/>
            <person name="Tsuchiya T."/>
            <person name="Wang Z.T."/>
            <person name="Raymond J."/>
            <person name="Mimuro M."/>
            <person name="Blankenship R.E."/>
            <person name="Touchman J.W."/>
        </authorList>
    </citation>
    <scope>NUCLEOTIDE SEQUENCE [LARGE SCALE GENOMIC DNA]</scope>
    <source>
        <strain evidence="2">MBIC 11017</strain>
        <plasmid evidence="2">Plasmid pREB2</plasmid>
    </source>
</reference>
<proteinExistence type="predicted"/>
<dbReference type="OrthoDB" id="9768561at2"/>
<geneLocation type="plasmid" evidence="1 2">
    <name>pREB2</name>
</geneLocation>
<dbReference type="EMBL" id="CP000839">
    <property type="protein sequence ID" value="ABW31841.1"/>
    <property type="molecule type" value="Genomic_DNA"/>
</dbReference>